<name>A0A9J5ZI45_SOLCO</name>
<dbReference type="EMBL" id="JACXVP010000004">
    <property type="protein sequence ID" value="KAG5610494.1"/>
    <property type="molecule type" value="Genomic_DNA"/>
</dbReference>
<evidence type="ECO:0000256" key="1">
    <source>
        <dbReference type="SAM" id="MobiDB-lite"/>
    </source>
</evidence>
<keyword evidence="3" id="KW-1185">Reference proteome</keyword>
<feature type="region of interest" description="Disordered" evidence="1">
    <location>
        <begin position="78"/>
        <end position="100"/>
    </location>
</feature>
<evidence type="ECO:0000313" key="3">
    <source>
        <dbReference type="Proteomes" id="UP000824120"/>
    </source>
</evidence>
<sequence length="100" mass="12053">MSVHKYNLKFTKLYLYNPEMVEDMRNMMSLFVYRLSRLSSKKGKTIMLIGDMYIARLTIHLQWDEKDKLKDREEFLNNRANTKSNESGQQETINRNHSKF</sequence>
<dbReference type="AlphaFoldDB" id="A0A9J5ZI45"/>
<evidence type="ECO:0000313" key="2">
    <source>
        <dbReference type="EMBL" id="KAG5610494.1"/>
    </source>
</evidence>
<proteinExistence type="predicted"/>
<reference evidence="2 3" key="1">
    <citation type="submission" date="2020-09" db="EMBL/GenBank/DDBJ databases">
        <title>De no assembly of potato wild relative species, Solanum commersonii.</title>
        <authorList>
            <person name="Cho K."/>
        </authorList>
    </citation>
    <scope>NUCLEOTIDE SEQUENCE [LARGE SCALE GENOMIC DNA]</scope>
    <source>
        <strain evidence="2">LZ3.2</strain>
        <tissue evidence="2">Leaf</tissue>
    </source>
</reference>
<dbReference type="Proteomes" id="UP000824120">
    <property type="component" value="Chromosome 4"/>
</dbReference>
<comment type="caution">
    <text evidence="2">The sequence shown here is derived from an EMBL/GenBank/DDBJ whole genome shotgun (WGS) entry which is preliminary data.</text>
</comment>
<protein>
    <submittedName>
        <fullName evidence="2">Uncharacterized protein</fullName>
    </submittedName>
</protein>
<gene>
    <name evidence="2" type="ORF">H5410_021775</name>
</gene>
<organism evidence="2 3">
    <name type="scientific">Solanum commersonii</name>
    <name type="common">Commerson's wild potato</name>
    <name type="synonym">Commerson's nightshade</name>
    <dbReference type="NCBI Taxonomy" id="4109"/>
    <lineage>
        <taxon>Eukaryota</taxon>
        <taxon>Viridiplantae</taxon>
        <taxon>Streptophyta</taxon>
        <taxon>Embryophyta</taxon>
        <taxon>Tracheophyta</taxon>
        <taxon>Spermatophyta</taxon>
        <taxon>Magnoliopsida</taxon>
        <taxon>eudicotyledons</taxon>
        <taxon>Gunneridae</taxon>
        <taxon>Pentapetalae</taxon>
        <taxon>asterids</taxon>
        <taxon>lamiids</taxon>
        <taxon>Solanales</taxon>
        <taxon>Solanaceae</taxon>
        <taxon>Solanoideae</taxon>
        <taxon>Solaneae</taxon>
        <taxon>Solanum</taxon>
    </lineage>
</organism>
<dbReference type="OrthoDB" id="1306017at2759"/>
<accession>A0A9J5ZI45</accession>